<reference evidence="2 3" key="1">
    <citation type="journal article" date="2019" name="Commun. Biol.">
        <title>The bagworm genome reveals a unique fibroin gene that provides high tensile strength.</title>
        <authorList>
            <person name="Kono N."/>
            <person name="Nakamura H."/>
            <person name="Ohtoshi R."/>
            <person name="Tomita M."/>
            <person name="Numata K."/>
            <person name="Arakawa K."/>
        </authorList>
    </citation>
    <scope>NUCLEOTIDE SEQUENCE [LARGE SCALE GENOMIC DNA]</scope>
</reference>
<dbReference type="Proteomes" id="UP000299102">
    <property type="component" value="Unassembled WGS sequence"/>
</dbReference>
<dbReference type="AlphaFoldDB" id="A0A4C1U6I5"/>
<proteinExistence type="predicted"/>
<accession>A0A4C1U6I5</accession>
<sequence length="85" mass="9580">MHHARASADPALSEDEAAPSIIVYECRASDTKRNFIRLKRNALRRNDYRVSYNGRTLNFGAPRGISSSMRVQRGEGNGIGKFKIR</sequence>
<evidence type="ECO:0000313" key="3">
    <source>
        <dbReference type="Proteomes" id="UP000299102"/>
    </source>
</evidence>
<name>A0A4C1U6I5_EUMVA</name>
<gene>
    <name evidence="2" type="ORF">EVAR_16256_1</name>
</gene>
<comment type="caution">
    <text evidence="2">The sequence shown here is derived from an EMBL/GenBank/DDBJ whole genome shotgun (WGS) entry which is preliminary data.</text>
</comment>
<keyword evidence="3" id="KW-1185">Reference proteome</keyword>
<feature type="region of interest" description="Disordered" evidence="1">
    <location>
        <begin position="63"/>
        <end position="85"/>
    </location>
</feature>
<dbReference type="EMBL" id="BGZK01000131">
    <property type="protein sequence ID" value="GBP21707.1"/>
    <property type="molecule type" value="Genomic_DNA"/>
</dbReference>
<organism evidence="2 3">
    <name type="scientific">Eumeta variegata</name>
    <name type="common">Bagworm moth</name>
    <name type="synonym">Eumeta japonica</name>
    <dbReference type="NCBI Taxonomy" id="151549"/>
    <lineage>
        <taxon>Eukaryota</taxon>
        <taxon>Metazoa</taxon>
        <taxon>Ecdysozoa</taxon>
        <taxon>Arthropoda</taxon>
        <taxon>Hexapoda</taxon>
        <taxon>Insecta</taxon>
        <taxon>Pterygota</taxon>
        <taxon>Neoptera</taxon>
        <taxon>Endopterygota</taxon>
        <taxon>Lepidoptera</taxon>
        <taxon>Glossata</taxon>
        <taxon>Ditrysia</taxon>
        <taxon>Tineoidea</taxon>
        <taxon>Psychidae</taxon>
        <taxon>Oiketicinae</taxon>
        <taxon>Eumeta</taxon>
    </lineage>
</organism>
<evidence type="ECO:0000256" key="1">
    <source>
        <dbReference type="SAM" id="MobiDB-lite"/>
    </source>
</evidence>
<protein>
    <submittedName>
        <fullName evidence="2">Uncharacterized protein</fullName>
    </submittedName>
</protein>
<evidence type="ECO:0000313" key="2">
    <source>
        <dbReference type="EMBL" id="GBP21707.1"/>
    </source>
</evidence>